<dbReference type="GO" id="GO:0005524">
    <property type="term" value="F:ATP binding"/>
    <property type="evidence" value="ECO:0007669"/>
    <property type="project" value="InterPro"/>
</dbReference>
<dbReference type="PANTHER" id="PTHR11909">
    <property type="entry name" value="CASEIN KINASE-RELATED"/>
    <property type="match status" value="1"/>
</dbReference>
<dbReference type="SUPFAM" id="SSF56112">
    <property type="entry name" value="Protein kinase-like (PK-like)"/>
    <property type="match status" value="1"/>
</dbReference>
<dbReference type="AlphaFoldDB" id="A9VAY6"/>
<dbReference type="RefSeq" id="XP_001749866.1">
    <property type="nucleotide sequence ID" value="XM_001749814.1"/>
</dbReference>
<dbReference type="EMBL" id="CH991575">
    <property type="protein sequence ID" value="EDQ85245.1"/>
    <property type="molecule type" value="Genomic_DNA"/>
</dbReference>
<dbReference type="KEGG" id="mbr:MONBRDRAFT_29391"/>
<dbReference type="GO" id="GO:0007165">
    <property type="term" value="P:signal transduction"/>
    <property type="evidence" value="ECO:0000318"/>
    <property type="project" value="GO_Central"/>
</dbReference>
<feature type="region of interest" description="Disordered" evidence="2">
    <location>
        <begin position="344"/>
        <end position="432"/>
    </location>
</feature>
<feature type="domain" description="Protein kinase" evidence="3">
    <location>
        <begin position="1"/>
        <end position="318"/>
    </location>
</feature>
<dbReference type="Pfam" id="PF00069">
    <property type="entry name" value="Pkinase"/>
    <property type="match status" value="1"/>
</dbReference>
<feature type="compositionally biased region" description="Low complexity" evidence="2">
    <location>
        <begin position="350"/>
        <end position="366"/>
    </location>
</feature>
<evidence type="ECO:0000313" key="5">
    <source>
        <dbReference type="Proteomes" id="UP000001357"/>
    </source>
</evidence>
<evidence type="ECO:0000259" key="3">
    <source>
        <dbReference type="PROSITE" id="PS50011"/>
    </source>
</evidence>
<sequence>MGKAKAPVGPPKIKPDGLTIEILKDQYVLGRQLGVGGFGLIYEDRKTWMAKRKLKHFPLAYTLGMGTVTLCKLSCRVMVLPRYGPSLNDVMDQHRNTAHKLSAGTVALIASQVTEALAYLHSHDYVHSDIKGANICTSLGNNHDIILIDFGCAERFRSMHLCRFSQQGVTRDGHKPYLIDPTLRHEGTLPFTCLDMHQGALCTRRGDLEIFAYQCLHCLKKAVFCLSSQLDNGKAAQRNADELHHGRYELAKNVNIATDKKTPQQVQDMKMKFFPRAGEAGLPGAKAKRGATELAQACGITDPQVLGAIAPMLEQVFALGYSEEPKYAKFAAVLAKCAAKTLDLSGPSQGASEAPAAGKAKSASSRSRAKTTSREAAAPATASSSPPPSATPAAAKRGTAHTGGRPTSKISVQAAEQEPASGGDSPRTLRLLRRHERMKKLIADGKA</sequence>
<reference evidence="4 5" key="1">
    <citation type="journal article" date="2008" name="Nature">
        <title>The genome of the choanoflagellate Monosiga brevicollis and the origin of metazoans.</title>
        <authorList>
            <consortium name="JGI Sequencing"/>
            <person name="King N."/>
            <person name="Westbrook M.J."/>
            <person name="Young S.L."/>
            <person name="Kuo A."/>
            <person name="Abedin M."/>
            <person name="Chapman J."/>
            <person name="Fairclough S."/>
            <person name="Hellsten U."/>
            <person name="Isogai Y."/>
            <person name="Letunic I."/>
            <person name="Marr M."/>
            <person name="Pincus D."/>
            <person name="Putnam N."/>
            <person name="Rokas A."/>
            <person name="Wright K.J."/>
            <person name="Zuzow R."/>
            <person name="Dirks W."/>
            <person name="Good M."/>
            <person name="Goodstein D."/>
            <person name="Lemons D."/>
            <person name="Li W."/>
            <person name="Lyons J.B."/>
            <person name="Morris A."/>
            <person name="Nichols S."/>
            <person name="Richter D.J."/>
            <person name="Salamov A."/>
            <person name="Bork P."/>
            <person name="Lim W.A."/>
            <person name="Manning G."/>
            <person name="Miller W.T."/>
            <person name="McGinnis W."/>
            <person name="Shapiro H."/>
            <person name="Tjian R."/>
            <person name="Grigoriev I.V."/>
            <person name="Rokhsar D."/>
        </authorList>
    </citation>
    <scope>NUCLEOTIDE SEQUENCE [LARGE SCALE GENOMIC DNA]</scope>
    <source>
        <strain evidence="5">MX1 / ATCC 50154</strain>
    </source>
</reference>
<dbReference type="PROSITE" id="PS00108">
    <property type="entry name" value="PROTEIN_KINASE_ST"/>
    <property type="match status" value="1"/>
</dbReference>
<dbReference type="GO" id="GO:0005737">
    <property type="term" value="C:cytoplasm"/>
    <property type="evidence" value="ECO:0000318"/>
    <property type="project" value="GO_Central"/>
</dbReference>
<dbReference type="GO" id="GO:0006974">
    <property type="term" value="P:DNA damage response"/>
    <property type="evidence" value="ECO:0000318"/>
    <property type="project" value="GO_Central"/>
</dbReference>
<proteinExistence type="predicted"/>
<protein>
    <recommendedName>
        <fullName evidence="1">non-specific serine/threonine protein kinase</fullName>
        <ecNumber evidence="1">2.7.11.1</ecNumber>
    </recommendedName>
</protein>
<accession>A9VAY6</accession>
<feature type="compositionally biased region" description="Low complexity" evidence="2">
    <location>
        <begin position="374"/>
        <end position="384"/>
    </location>
</feature>
<dbReference type="OMA" id="HQDYGDS"/>
<evidence type="ECO:0000256" key="1">
    <source>
        <dbReference type="ARBA" id="ARBA00012513"/>
    </source>
</evidence>
<gene>
    <name evidence="4" type="ORF">MONBRDRAFT_29391</name>
</gene>
<evidence type="ECO:0000256" key="2">
    <source>
        <dbReference type="SAM" id="MobiDB-lite"/>
    </source>
</evidence>
<dbReference type="InterPro" id="IPR011009">
    <property type="entry name" value="Kinase-like_dom_sf"/>
</dbReference>
<dbReference type="PROSITE" id="PS50011">
    <property type="entry name" value="PROTEIN_KINASE_DOM"/>
    <property type="match status" value="1"/>
</dbReference>
<dbReference type="InterPro" id="IPR050235">
    <property type="entry name" value="CK1_Ser-Thr_kinase"/>
</dbReference>
<dbReference type="EC" id="2.7.11.1" evidence="1"/>
<dbReference type="Gene3D" id="1.10.510.10">
    <property type="entry name" value="Transferase(Phosphotransferase) domain 1"/>
    <property type="match status" value="1"/>
</dbReference>
<dbReference type="GeneID" id="5895170"/>
<dbReference type="STRING" id="81824.A9VAY6"/>
<keyword evidence="5" id="KW-1185">Reference proteome</keyword>
<dbReference type="Proteomes" id="UP000001357">
    <property type="component" value="Unassembled WGS sequence"/>
</dbReference>
<name>A9VAY6_MONBE</name>
<evidence type="ECO:0000313" key="4">
    <source>
        <dbReference type="EMBL" id="EDQ85245.1"/>
    </source>
</evidence>
<dbReference type="InterPro" id="IPR000719">
    <property type="entry name" value="Prot_kinase_dom"/>
</dbReference>
<dbReference type="InParanoid" id="A9VAY6"/>
<dbReference type="GO" id="GO:0005634">
    <property type="term" value="C:nucleus"/>
    <property type="evidence" value="ECO:0000318"/>
    <property type="project" value="GO_Central"/>
</dbReference>
<dbReference type="eggNOG" id="KOG1164">
    <property type="taxonomic scope" value="Eukaryota"/>
</dbReference>
<dbReference type="InterPro" id="IPR008271">
    <property type="entry name" value="Ser/Thr_kinase_AS"/>
</dbReference>
<dbReference type="SMART" id="SM00220">
    <property type="entry name" value="S_TKc"/>
    <property type="match status" value="1"/>
</dbReference>
<dbReference type="GO" id="GO:0004674">
    <property type="term" value="F:protein serine/threonine kinase activity"/>
    <property type="evidence" value="ECO:0000318"/>
    <property type="project" value="GO_Central"/>
</dbReference>
<organism evidence="4 5">
    <name type="scientific">Monosiga brevicollis</name>
    <name type="common">Choanoflagellate</name>
    <dbReference type="NCBI Taxonomy" id="81824"/>
    <lineage>
        <taxon>Eukaryota</taxon>
        <taxon>Choanoflagellata</taxon>
        <taxon>Craspedida</taxon>
        <taxon>Salpingoecidae</taxon>
        <taxon>Monosiga</taxon>
    </lineage>
</organism>